<reference evidence="1" key="1">
    <citation type="submission" date="2023-03" db="EMBL/GenBank/DDBJ databases">
        <title>Massive genome expansion in bonnet fungi (Mycena s.s.) driven by repeated elements and novel gene families across ecological guilds.</title>
        <authorList>
            <consortium name="Lawrence Berkeley National Laboratory"/>
            <person name="Harder C.B."/>
            <person name="Miyauchi S."/>
            <person name="Viragh M."/>
            <person name="Kuo A."/>
            <person name="Thoen E."/>
            <person name="Andreopoulos B."/>
            <person name="Lu D."/>
            <person name="Skrede I."/>
            <person name="Drula E."/>
            <person name="Henrissat B."/>
            <person name="Morin E."/>
            <person name="Kohler A."/>
            <person name="Barry K."/>
            <person name="LaButti K."/>
            <person name="Morin E."/>
            <person name="Salamov A."/>
            <person name="Lipzen A."/>
            <person name="Mereny Z."/>
            <person name="Hegedus B."/>
            <person name="Baldrian P."/>
            <person name="Stursova M."/>
            <person name="Weitz H."/>
            <person name="Taylor A."/>
            <person name="Grigoriev I.V."/>
            <person name="Nagy L.G."/>
            <person name="Martin F."/>
            <person name="Kauserud H."/>
        </authorList>
    </citation>
    <scope>NUCLEOTIDE SEQUENCE</scope>
    <source>
        <strain evidence="1">CBHHK067</strain>
    </source>
</reference>
<dbReference type="PANTHER" id="PTHR10039:SF15">
    <property type="entry name" value="NACHT DOMAIN-CONTAINING PROTEIN"/>
    <property type="match status" value="1"/>
</dbReference>
<keyword evidence="2" id="KW-1185">Reference proteome</keyword>
<gene>
    <name evidence="1" type="ORF">B0H17DRAFT_901770</name>
</gene>
<evidence type="ECO:0000313" key="1">
    <source>
        <dbReference type="EMBL" id="KAJ7687520.1"/>
    </source>
</evidence>
<dbReference type="PANTHER" id="PTHR10039">
    <property type="entry name" value="AMELOGENIN"/>
    <property type="match status" value="1"/>
</dbReference>
<dbReference type="EMBL" id="JARKIE010000087">
    <property type="protein sequence ID" value="KAJ7687520.1"/>
    <property type="molecule type" value="Genomic_DNA"/>
</dbReference>
<accession>A0AAD7DEG4</accession>
<evidence type="ECO:0000313" key="2">
    <source>
        <dbReference type="Proteomes" id="UP001221757"/>
    </source>
</evidence>
<proteinExistence type="predicted"/>
<sequence length="210" mass="23848">KVYIVVDGLDEYPEDERVILLKRLTTIPPTVSLLLTSRSHINLDMLPPHLKTLMIRASDEDIRKFLEQRIQDSSRLSFLRQYRRRNVSTRALAGQIRSEVYFRGRFLLAKLHIESLATKSNIKALREALQKVPADLKQTYDDAMARINEQNEDDRKIALEALAWVATAKRLLTVAELREALAVEPGAKSLDPDNFTDIGIILTVCAGLVI</sequence>
<feature type="non-terminal residue" evidence="1">
    <location>
        <position position="1"/>
    </location>
</feature>
<organism evidence="1 2">
    <name type="scientific">Mycena rosella</name>
    <name type="common">Pink bonnet</name>
    <name type="synonym">Agaricus rosellus</name>
    <dbReference type="NCBI Taxonomy" id="1033263"/>
    <lineage>
        <taxon>Eukaryota</taxon>
        <taxon>Fungi</taxon>
        <taxon>Dikarya</taxon>
        <taxon>Basidiomycota</taxon>
        <taxon>Agaricomycotina</taxon>
        <taxon>Agaricomycetes</taxon>
        <taxon>Agaricomycetidae</taxon>
        <taxon>Agaricales</taxon>
        <taxon>Marasmiineae</taxon>
        <taxon>Mycenaceae</taxon>
        <taxon>Mycena</taxon>
    </lineage>
</organism>
<dbReference type="Proteomes" id="UP001221757">
    <property type="component" value="Unassembled WGS sequence"/>
</dbReference>
<evidence type="ECO:0008006" key="3">
    <source>
        <dbReference type="Google" id="ProtNLM"/>
    </source>
</evidence>
<feature type="non-terminal residue" evidence="1">
    <location>
        <position position="210"/>
    </location>
</feature>
<comment type="caution">
    <text evidence="1">The sequence shown here is derived from an EMBL/GenBank/DDBJ whole genome shotgun (WGS) entry which is preliminary data.</text>
</comment>
<dbReference type="AlphaFoldDB" id="A0AAD7DEG4"/>
<name>A0AAD7DEG4_MYCRO</name>
<protein>
    <recommendedName>
        <fullName evidence="3">NACHT domain-containing protein</fullName>
    </recommendedName>
</protein>